<dbReference type="RefSeq" id="WP_182538480.1">
    <property type="nucleotide sequence ID" value="NZ_JACGXA010000001.1"/>
</dbReference>
<protein>
    <submittedName>
        <fullName evidence="2">Uncharacterized protein</fullName>
    </submittedName>
</protein>
<accession>A0A7W3P9F0</accession>
<keyword evidence="3" id="KW-1185">Reference proteome</keyword>
<sequence length="248" mass="26261">MSTPTLVAHREDAPRTVGAELADVLLVTVLAATLTGVLVAGPALRLGMFLLRVTSPGSVVGMQSDDDFTIGRFTLGGTYNLFLIGVATGYLSCMVWLLVEPWLIGARWFHLVTVTVTGALFVGPMLIHDDGIDFHVLTPQALAVAVFLAIPALVALAGPVTLAWVDRHRPRGHWRWVLPLLCFVPFPPALGIAAFVAVVLVAVVCLRLTVQPRLLESRVGATSVRALFMLFPVSGAIALAGDLAALAG</sequence>
<comment type="caution">
    <text evidence="2">The sequence shown here is derived from an EMBL/GenBank/DDBJ whole genome shotgun (WGS) entry which is preliminary data.</text>
</comment>
<dbReference type="EMBL" id="JACGXA010000001">
    <property type="protein sequence ID" value="MBA8803473.1"/>
    <property type="molecule type" value="Genomic_DNA"/>
</dbReference>
<feature type="transmembrane region" description="Helical" evidence="1">
    <location>
        <begin position="108"/>
        <end position="128"/>
    </location>
</feature>
<feature type="transmembrane region" description="Helical" evidence="1">
    <location>
        <begin position="140"/>
        <end position="165"/>
    </location>
</feature>
<feature type="transmembrane region" description="Helical" evidence="1">
    <location>
        <begin position="224"/>
        <end position="247"/>
    </location>
</feature>
<keyword evidence="1" id="KW-0812">Transmembrane</keyword>
<keyword evidence="1" id="KW-0472">Membrane</keyword>
<dbReference type="Proteomes" id="UP000580910">
    <property type="component" value="Unassembled WGS sequence"/>
</dbReference>
<feature type="transmembrane region" description="Helical" evidence="1">
    <location>
        <begin position="79"/>
        <end position="99"/>
    </location>
</feature>
<feature type="transmembrane region" description="Helical" evidence="1">
    <location>
        <begin position="21"/>
        <end position="44"/>
    </location>
</feature>
<feature type="transmembrane region" description="Helical" evidence="1">
    <location>
        <begin position="177"/>
        <end position="204"/>
    </location>
</feature>
<dbReference type="AlphaFoldDB" id="A0A7W3P9F0"/>
<evidence type="ECO:0000313" key="3">
    <source>
        <dbReference type="Proteomes" id="UP000580910"/>
    </source>
</evidence>
<evidence type="ECO:0000256" key="1">
    <source>
        <dbReference type="SAM" id="Phobius"/>
    </source>
</evidence>
<reference evidence="2 3" key="1">
    <citation type="submission" date="2020-07" db="EMBL/GenBank/DDBJ databases">
        <title>Sequencing the genomes of 1000 actinobacteria strains.</title>
        <authorList>
            <person name="Klenk H.-P."/>
        </authorList>
    </citation>
    <scope>NUCLEOTIDE SEQUENCE [LARGE SCALE GENOMIC DNA]</scope>
    <source>
        <strain evidence="2 3">DSM 21349</strain>
    </source>
</reference>
<organism evidence="2 3">
    <name type="scientific">Nocardioides ginsengisegetis</name>
    <dbReference type="NCBI Taxonomy" id="661491"/>
    <lineage>
        <taxon>Bacteria</taxon>
        <taxon>Bacillati</taxon>
        <taxon>Actinomycetota</taxon>
        <taxon>Actinomycetes</taxon>
        <taxon>Propionibacteriales</taxon>
        <taxon>Nocardioidaceae</taxon>
        <taxon>Nocardioides</taxon>
    </lineage>
</organism>
<keyword evidence="1" id="KW-1133">Transmembrane helix</keyword>
<gene>
    <name evidence="2" type="ORF">FB382_001764</name>
</gene>
<proteinExistence type="predicted"/>
<name>A0A7W3P9F0_9ACTN</name>
<evidence type="ECO:0000313" key="2">
    <source>
        <dbReference type="EMBL" id="MBA8803473.1"/>
    </source>
</evidence>